<dbReference type="InterPro" id="IPR013216">
    <property type="entry name" value="Methyltransf_11"/>
</dbReference>
<name>A0A0G0GYP9_9BACT</name>
<dbReference type="CDD" id="cd02440">
    <property type="entry name" value="AdoMet_MTases"/>
    <property type="match status" value="1"/>
</dbReference>
<evidence type="ECO:0000256" key="3">
    <source>
        <dbReference type="ARBA" id="ARBA00022691"/>
    </source>
</evidence>
<dbReference type="AlphaFoldDB" id="A0A0G0GYP9"/>
<gene>
    <name evidence="5" type="ORF">US50_C0024G0011</name>
</gene>
<evidence type="ECO:0000256" key="1">
    <source>
        <dbReference type="ARBA" id="ARBA00022603"/>
    </source>
</evidence>
<proteinExistence type="predicted"/>
<dbReference type="PANTHER" id="PTHR43464:SF19">
    <property type="entry name" value="UBIQUINONE BIOSYNTHESIS O-METHYLTRANSFERASE, MITOCHONDRIAL"/>
    <property type="match status" value="1"/>
</dbReference>
<dbReference type="Gene3D" id="3.40.50.150">
    <property type="entry name" value="Vaccinia Virus protein VP39"/>
    <property type="match status" value="1"/>
</dbReference>
<sequence>MNLTKLNSITREFIDCIDKLLSVSKGQHVWLTSVGKMVHSSMNKDIILEDMNLFHKYVKRGDVLDFGAGSGYNATLLAQMGLNIKAIDVDNFAVYGKNIYNKQMVQDQNKLWNKLSKGYKNLEFAHYRNVLPYKKNSFDAVLAHAVLEHVPPKKVPRVLAELHRVLKPKGILYITRLPRVFSWTEYVAKKFGLGCHDKLYGDSEMSKILAKSKFRVIEKQFEEVMPAYPESITNRIYPLLKNLNKILLYTPLRYLSHHLRIVAVVEK</sequence>
<dbReference type="Proteomes" id="UP000033876">
    <property type="component" value="Unassembled WGS sequence"/>
</dbReference>
<dbReference type="PANTHER" id="PTHR43464">
    <property type="entry name" value="METHYLTRANSFERASE"/>
    <property type="match status" value="1"/>
</dbReference>
<evidence type="ECO:0000259" key="4">
    <source>
        <dbReference type="Pfam" id="PF08241"/>
    </source>
</evidence>
<dbReference type="GO" id="GO:0008757">
    <property type="term" value="F:S-adenosylmethionine-dependent methyltransferase activity"/>
    <property type="evidence" value="ECO:0007669"/>
    <property type="project" value="InterPro"/>
</dbReference>
<comment type="caution">
    <text evidence="5">The sequence shown here is derived from an EMBL/GenBank/DDBJ whole genome shotgun (WGS) entry which is preliminary data.</text>
</comment>
<accession>A0A0G0GYP9</accession>
<dbReference type="EMBL" id="LBTF01000024">
    <property type="protein sequence ID" value="KKQ35142.1"/>
    <property type="molecule type" value="Genomic_DNA"/>
</dbReference>
<evidence type="ECO:0000313" key="6">
    <source>
        <dbReference type="Proteomes" id="UP000033876"/>
    </source>
</evidence>
<reference evidence="5 6" key="1">
    <citation type="journal article" date="2015" name="Nature">
        <title>rRNA introns, odd ribosomes, and small enigmatic genomes across a large radiation of phyla.</title>
        <authorList>
            <person name="Brown C.T."/>
            <person name="Hug L.A."/>
            <person name="Thomas B.C."/>
            <person name="Sharon I."/>
            <person name="Castelle C.J."/>
            <person name="Singh A."/>
            <person name="Wilkins M.J."/>
            <person name="Williams K.H."/>
            <person name="Banfield J.F."/>
        </authorList>
    </citation>
    <scope>NUCLEOTIDE SEQUENCE [LARGE SCALE GENOMIC DNA]</scope>
</reference>
<feature type="domain" description="Methyltransferase type 11" evidence="4">
    <location>
        <begin position="64"/>
        <end position="174"/>
    </location>
</feature>
<keyword evidence="3" id="KW-0949">S-adenosyl-L-methionine</keyword>
<protein>
    <submittedName>
        <fullName evidence="5">Methyltransferase type 11</fullName>
    </submittedName>
</protein>
<dbReference type="Pfam" id="PF08241">
    <property type="entry name" value="Methyltransf_11"/>
    <property type="match status" value="1"/>
</dbReference>
<keyword evidence="1 5" id="KW-0489">Methyltransferase</keyword>
<keyword evidence="2 5" id="KW-0808">Transferase</keyword>
<organism evidence="5 6">
    <name type="scientific">Candidatus Nomurabacteria bacterium GW2011_GWB1_37_5</name>
    <dbReference type="NCBI Taxonomy" id="1618742"/>
    <lineage>
        <taxon>Bacteria</taxon>
        <taxon>Candidatus Nomuraibacteriota</taxon>
    </lineage>
</organism>
<dbReference type="SUPFAM" id="SSF53335">
    <property type="entry name" value="S-adenosyl-L-methionine-dependent methyltransferases"/>
    <property type="match status" value="1"/>
</dbReference>
<evidence type="ECO:0000313" key="5">
    <source>
        <dbReference type="EMBL" id="KKQ35142.1"/>
    </source>
</evidence>
<dbReference type="InterPro" id="IPR029063">
    <property type="entry name" value="SAM-dependent_MTases_sf"/>
</dbReference>
<dbReference type="GO" id="GO:0032259">
    <property type="term" value="P:methylation"/>
    <property type="evidence" value="ECO:0007669"/>
    <property type="project" value="UniProtKB-KW"/>
</dbReference>
<evidence type="ECO:0000256" key="2">
    <source>
        <dbReference type="ARBA" id="ARBA00022679"/>
    </source>
</evidence>